<protein>
    <submittedName>
        <fullName evidence="1">Uncharacterized protein</fullName>
    </submittedName>
</protein>
<evidence type="ECO:0000313" key="1">
    <source>
        <dbReference type="EMBL" id="GFB18478.1"/>
    </source>
</evidence>
<gene>
    <name evidence="1" type="ORF">Tci_690449</name>
</gene>
<organism evidence="1">
    <name type="scientific">Tanacetum cinerariifolium</name>
    <name type="common">Dalmatian daisy</name>
    <name type="synonym">Chrysanthemum cinerariifolium</name>
    <dbReference type="NCBI Taxonomy" id="118510"/>
    <lineage>
        <taxon>Eukaryota</taxon>
        <taxon>Viridiplantae</taxon>
        <taxon>Streptophyta</taxon>
        <taxon>Embryophyta</taxon>
        <taxon>Tracheophyta</taxon>
        <taxon>Spermatophyta</taxon>
        <taxon>Magnoliopsida</taxon>
        <taxon>eudicotyledons</taxon>
        <taxon>Gunneridae</taxon>
        <taxon>Pentapetalae</taxon>
        <taxon>asterids</taxon>
        <taxon>campanulids</taxon>
        <taxon>Asterales</taxon>
        <taxon>Asteraceae</taxon>
        <taxon>Asteroideae</taxon>
        <taxon>Anthemideae</taxon>
        <taxon>Anthemidinae</taxon>
        <taxon>Tanacetum</taxon>
    </lineage>
</organism>
<dbReference type="EMBL" id="BKCJ010570439">
    <property type="protein sequence ID" value="GFB18478.1"/>
    <property type="molecule type" value="Genomic_DNA"/>
</dbReference>
<dbReference type="AlphaFoldDB" id="A0A699L2Z2"/>
<name>A0A699L2Z2_TANCI</name>
<accession>A0A699L2Z2</accession>
<reference evidence="1" key="1">
    <citation type="journal article" date="2019" name="Sci. Rep.">
        <title>Draft genome of Tanacetum cinerariifolium, the natural source of mosquito coil.</title>
        <authorList>
            <person name="Yamashiro T."/>
            <person name="Shiraishi A."/>
            <person name="Satake H."/>
            <person name="Nakayama K."/>
        </authorList>
    </citation>
    <scope>NUCLEOTIDE SEQUENCE</scope>
</reference>
<sequence length="154" mass="16832">MLHGETSEEQLVNEDAMAHGVQTTELEVYANEEQVVNDNSMTTTSTDEAISVIARESTHEVESVMGEEAGYFWNTWTLYVPVPRKSMFTGGINNVTGVNSSTSFPNVLTEVTDRFDTSITFHTDVSGHPIKPTANVNTSTGLKIPLSVEVTIGY</sequence>
<proteinExistence type="predicted"/>
<comment type="caution">
    <text evidence="1">The sequence shown here is derived from an EMBL/GenBank/DDBJ whole genome shotgun (WGS) entry which is preliminary data.</text>
</comment>